<evidence type="ECO:0000313" key="2">
    <source>
        <dbReference type="Proteomes" id="UP000053647"/>
    </source>
</evidence>
<reference evidence="2" key="2">
    <citation type="submission" date="2015-01" db="EMBL/GenBank/DDBJ databases">
        <title>Evolutionary Origins and Diversification of the Mycorrhizal Mutualists.</title>
        <authorList>
            <consortium name="DOE Joint Genome Institute"/>
            <consortium name="Mycorrhizal Genomics Consortium"/>
            <person name="Kohler A."/>
            <person name="Kuo A."/>
            <person name="Nagy L.G."/>
            <person name="Floudas D."/>
            <person name="Copeland A."/>
            <person name="Barry K.W."/>
            <person name="Cichocki N."/>
            <person name="Veneault-Fourrey C."/>
            <person name="LaButti K."/>
            <person name="Lindquist E.A."/>
            <person name="Lipzen A."/>
            <person name="Lundell T."/>
            <person name="Morin E."/>
            <person name="Murat C."/>
            <person name="Riley R."/>
            <person name="Ohm R."/>
            <person name="Sun H."/>
            <person name="Tunlid A."/>
            <person name="Henrissat B."/>
            <person name="Grigoriev I.V."/>
            <person name="Hibbett D.S."/>
            <person name="Martin F."/>
        </authorList>
    </citation>
    <scope>NUCLEOTIDE SEQUENCE [LARGE SCALE GENOMIC DNA]</scope>
    <source>
        <strain evidence="2">ATCC 200175</strain>
    </source>
</reference>
<dbReference type="EMBL" id="KN819365">
    <property type="protein sequence ID" value="KIJ12348.1"/>
    <property type="molecule type" value="Genomic_DNA"/>
</dbReference>
<proteinExistence type="predicted"/>
<dbReference type="HOGENOM" id="CLU_400635_0_0_1"/>
<accession>A0A0C9TP74</accession>
<sequence length="609" mass="69380">MYKRYKDASKLVDEIKNGAELPTIHEIGRYTDYHAALDKARWVRKYLEAIRVEWAGRDLHARRFFLKGELDDGHKFRLKLLRREMVEAVDILDRLKARAFKLYMPDCPLHDMNNIVQSTFDPDLPRRTTEEVVEIHQSTERLSNAGKKLLTPTPGTGDEDLIDIALRAQKEVLLAALEPFSNFELFLSIFSPRSANQGESIRAILEKQFLIYQQFARRIISHQPQLFMMSLKKVSFKDFILGDDFLLEDLFNFAKLSTRPLAFPLQCANVGGPKNRFPFELLGGWILNRAHRGTMSNEGWWHLLKILQPPADMENCFVRLCNNFDDLVGFLSFGVLGFVPIPSFCKTRPTDFLNLGISRNHLALSGVIVADAVSVARPPHMCGPIPTTRKAKRPGCVVWTEVESRAHMFGAVRNEPDAFTNAFLRELHAHPDLFQVVTRSETDPGQEVEMFGAGPSEALPQMRGRSFEAPLSLFPPQGVGEWQFESSAVDVLYGKETLQGYLTLLSQDLKGLFFSVKKFPVKYFVILDTVPYRDRSILARNVAWAALCAGGYGQGEYDLHKYAIASDKLFQKCASERLGWLPKEFEWKVTKMEDQLPRDTRMGLSSLRL</sequence>
<evidence type="ECO:0000313" key="1">
    <source>
        <dbReference type="EMBL" id="KIJ12348.1"/>
    </source>
</evidence>
<organism evidence="1 2">
    <name type="scientific">Paxillus involutus ATCC 200175</name>
    <dbReference type="NCBI Taxonomy" id="664439"/>
    <lineage>
        <taxon>Eukaryota</taxon>
        <taxon>Fungi</taxon>
        <taxon>Dikarya</taxon>
        <taxon>Basidiomycota</taxon>
        <taxon>Agaricomycotina</taxon>
        <taxon>Agaricomycetes</taxon>
        <taxon>Agaricomycetidae</taxon>
        <taxon>Boletales</taxon>
        <taxon>Paxilineae</taxon>
        <taxon>Paxillaceae</taxon>
        <taxon>Paxillus</taxon>
    </lineage>
</organism>
<dbReference type="OrthoDB" id="2756263at2759"/>
<protein>
    <submittedName>
        <fullName evidence="1">Uncharacterized protein</fullName>
    </submittedName>
</protein>
<gene>
    <name evidence="1" type="ORF">PAXINDRAFT_14826</name>
</gene>
<reference evidence="1 2" key="1">
    <citation type="submission" date="2014-06" db="EMBL/GenBank/DDBJ databases">
        <authorList>
            <consortium name="DOE Joint Genome Institute"/>
            <person name="Kuo A."/>
            <person name="Kohler A."/>
            <person name="Nagy L.G."/>
            <person name="Floudas D."/>
            <person name="Copeland A."/>
            <person name="Barry K.W."/>
            <person name="Cichocki N."/>
            <person name="Veneault-Fourrey C."/>
            <person name="LaButti K."/>
            <person name="Lindquist E.A."/>
            <person name="Lipzen A."/>
            <person name="Lundell T."/>
            <person name="Morin E."/>
            <person name="Murat C."/>
            <person name="Sun H."/>
            <person name="Tunlid A."/>
            <person name="Henrissat B."/>
            <person name="Grigoriev I.V."/>
            <person name="Hibbett D.S."/>
            <person name="Martin F."/>
            <person name="Nordberg H.P."/>
            <person name="Cantor M.N."/>
            <person name="Hua S.X."/>
        </authorList>
    </citation>
    <scope>NUCLEOTIDE SEQUENCE [LARGE SCALE GENOMIC DNA]</scope>
    <source>
        <strain evidence="1 2">ATCC 200175</strain>
    </source>
</reference>
<dbReference type="AlphaFoldDB" id="A0A0C9TP74"/>
<dbReference type="Proteomes" id="UP000053647">
    <property type="component" value="Unassembled WGS sequence"/>
</dbReference>
<name>A0A0C9TP74_PAXIN</name>
<keyword evidence="2" id="KW-1185">Reference proteome</keyword>